<evidence type="ECO:0000256" key="5">
    <source>
        <dbReference type="ARBA" id="ARBA00022692"/>
    </source>
</evidence>
<organism evidence="9 10">
    <name type="scientific">Steroidobacter gossypii</name>
    <dbReference type="NCBI Taxonomy" id="2805490"/>
    <lineage>
        <taxon>Bacteria</taxon>
        <taxon>Pseudomonadati</taxon>
        <taxon>Pseudomonadota</taxon>
        <taxon>Gammaproteobacteria</taxon>
        <taxon>Steroidobacterales</taxon>
        <taxon>Steroidobacteraceae</taxon>
        <taxon>Steroidobacter</taxon>
    </lineage>
</organism>
<reference evidence="9 10" key="1">
    <citation type="journal article" date="2021" name="Int. J. Syst. Evol. Microbiol.">
        <title>Steroidobacter gossypii sp. nov., isolated from soil of cotton cropping field.</title>
        <authorList>
            <person name="Huang R."/>
            <person name="Yang S."/>
            <person name="Zhen C."/>
            <person name="Liu W."/>
        </authorList>
    </citation>
    <scope>NUCLEOTIDE SEQUENCE [LARGE SCALE GENOMIC DNA]</scope>
    <source>
        <strain evidence="9 10">S1-65</strain>
    </source>
</reference>
<keyword evidence="4" id="KW-1134">Transmembrane beta strand</keyword>
<dbReference type="SUPFAM" id="SSF56954">
    <property type="entry name" value="Outer membrane efflux proteins (OEP)"/>
    <property type="match status" value="1"/>
</dbReference>
<dbReference type="EMBL" id="JAEVLS010000002">
    <property type="protein sequence ID" value="MBM0105462.1"/>
    <property type="molecule type" value="Genomic_DNA"/>
</dbReference>
<dbReference type="RefSeq" id="WP_203167502.1">
    <property type="nucleotide sequence ID" value="NZ_JAEVLS010000002.1"/>
</dbReference>
<name>A0ABS1WWX6_9GAMM</name>
<dbReference type="InterPro" id="IPR051906">
    <property type="entry name" value="TolC-like"/>
</dbReference>
<evidence type="ECO:0000256" key="1">
    <source>
        <dbReference type="ARBA" id="ARBA00004442"/>
    </source>
</evidence>
<keyword evidence="6" id="KW-0472">Membrane</keyword>
<keyword evidence="10" id="KW-1185">Reference proteome</keyword>
<keyword evidence="5" id="KW-0812">Transmembrane</keyword>
<dbReference type="PANTHER" id="PTHR30026">
    <property type="entry name" value="OUTER MEMBRANE PROTEIN TOLC"/>
    <property type="match status" value="1"/>
</dbReference>
<dbReference type="Gene3D" id="1.20.1600.10">
    <property type="entry name" value="Outer membrane efflux proteins (OEP)"/>
    <property type="match status" value="1"/>
</dbReference>
<protein>
    <submittedName>
        <fullName evidence="9">TolC family protein</fullName>
    </submittedName>
</protein>
<accession>A0ABS1WWX6</accession>
<comment type="similarity">
    <text evidence="2">Belongs to the outer membrane factor (OMF) (TC 1.B.17) family.</text>
</comment>
<comment type="subcellular location">
    <subcellularLocation>
        <location evidence="1">Cell outer membrane</location>
    </subcellularLocation>
</comment>
<dbReference type="PANTHER" id="PTHR30026:SF20">
    <property type="entry name" value="OUTER MEMBRANE PROTEIN TOLC"/>
    <property type="match status" value="1"/>
</dbReference>
<gene>
    <name evidence="9" type="ORF">JM946_11920</name>
</gene>
<dbReference type="InterPro" id="IPR003423">
    <property type="entry name" value="OMP_efflux"/>
</dbReference>
<evidence type="ECO:0000313" key="10">
    <source>
        <dbReference type="Proteomes" id="UP000661077"/>
    </source>
</evidence>
<evidence type="ECO:0000256" key="3">
    <source>
        <dbReference type="ARBA" id="ARBA00022448"/>
    </source>
</evidence>
<evidence type="ECO:0000256" key="2">
    <source>
        <dbReference type="ARBA" id="ARBA00007613"/>
    </source>
</evidence>
<comment type="caution">
    <text evidence="9">The sequence shown here is derived from an EMBL/GenBank/DDBJ whole genome shotgun (WGS) entry which is preliminary data.</text>
</comment>
<evidence type="ECO:0000313" key="9">
    <source>
        <dbReference type="EMBL" id="MBM0105462.1"/>
    </source>
</evidence>
<proteinExistence type="inferred from homology"/>
<keyword evidence="8" id="KW-0175">Coiled coil</keyword>
<sequence length="428" mass="46367">MRTSMAPAWRAGVVVCALGWMIGAHGAASRAQNELTLEQALTLAAERNPQIRSFKLEAESLAGRSEFEALGPAWSVQTEFENFGGTGELSGIDALESTVQLSRVFERGGKSSLRRELGARQIDALAADHQVRSGDLLAEVARRFIHVVSDQQALLTARRATALARTTRDVVKQRVQAGASSPAMLSKAEIALARAGIEEEHAEHELASSRVSLAVLWGDASASFGTAAGNLFDLPAIEPLEAYAQRLESSPELSRFASEARAQDARIQLAEAGRAADVSVAAGVRRLESFDDHALIASFSVPLGTRQRAALHEKSARAERARIDAEREARQLDAQAKLFQLYQEISHARTEAQALHTNIRPQAEAMLATTDQGYRAGRFSLLELADAQAQLLEIERQAIEAAAQFHTLLIEIRRVTGAPVRAFERSAP</sequence>
<evidence type="ECO:0000256" key="7">
    <source>
        <dbReference type="ARBA" id="ARBA00023237"/>
    </source>
</evidence>
<keyword evidence="3" id="KW-0813">Transport</keyword>
<dbReference type="Proteomes" id="UP000661077">
    <property type="component" value="Unassembled WGS sequence"/>
</dbReference>
<dbReference type="Pfam" id="PF02321">
    <property type="entry name" value="OEP"/>
    <property type="match status" value="2"/>
</dbReference>
<evidence type="ECO:0000256" key="4">
    <source>
        <dbReference type="ARBA" id="ARBA00022452"/>
    </source>
</evidence>
<evidence type="ECO:0000256" key="6">
    <source>
        <dbReference type="ARBA" id="ARBA00023136"/>
    </source>
</evidence>
<feature type="coiled-coil region" evidence="8">
    <location>
        <begin position="308"/>
        <end position="335"/>
    </location>
</feature>
<evidence type="ECO:0000256" key="8">
    <source>
        <dbReference type="SAM" id="Coils"/>
    </source>
</evidence>
<keyword evidence="7" id="KW-0998">Cell outer membrane</keyword>